<dbReference type="PANTHER" id="PTHR42928">
    <property type="entry name" value="TRICARBOXYLATE-BINDING PROTEIN"/>
    <property type="match status" value="1"/>
</dbReference>
<dbReference type="PIRSF" id="PIRSF017082">
    <property type="entry name" value="YflP"/>
    <property type="match status" value="1"/>
</dbReference>
<dbReference type="InterPro" id="IPR005064">
    <property type="entry name" value="BUG"/>
</dbReference>
<dbReference type="Proteomes" id="UP001567350">
    <property type="component" value="Unassembled WGS sequence"/>
</dbReference>
<evidence type="ECO:0000313" key="3">
    <source>
        <dbReference type="EMBL" id="MEZ2739357.1"/>
    </source>
</evidence>
<gene>
    <name evidence="3" type="ORF">ACBP88_07745</name>
</gene>
<accession>A0ABV4IC65</accession>
<comment type="caution">
    <text evidence="3">The sequence shown here is derived from an EMBL/GenBank/DDBJ whole genome shotgun (WGS) entry which is preliminary data.</text>
</comment>
<feature type="signal peptide" evidence="2">
    <location>
        <begin position="1"/>
        <end position="25"/>
    </location>
</feature>
<dbReference type="EMBL" id="JBGJLR010000006">
    <property type="protein sequence ID" value="MEZ2739357.1"/>
    <property type="molecule type" value="Genomic_DNA"/>
</dbReference>
<evidence type="ECO:0000256" key="2">
    <source>
        <dbReference type="SAM" id="SignalP"/>
    </source>
</evidence>
<sequence length="327" mass="34007">MMNAVRRGLVAAALLSTAAPLVSWADTAQWPNKPIRIVVSYPGGGVSDVVARALGEKLAVQLATPIVVENKAGAGGAIGLDTVAKSAPDGYTIGFSAISPVALNPHLGAVPFDPQKDLVPVVSVMYSPVLILATTAEQSPNFKELLSQAKRSPGTVRWATAGLASLGHIVLEQVKYTAKVDITHIPYKGGGQQLNDALGAQYEVLSTNAGPTVMQHIQAGKLKPLAVGAPQRLESLPEVPTLAELGFPEANSTSLFGIFAPANAPAAVLQRLNQEFNKALASPDIQAKLKASDNVPTGGDAKSFARQIAQESANNARIVKAANLHTK</sequence>
<comment type="similarity">
    <text evidence="1">Belongs to the UPF0065 (bug) family.</text>
</comment>
<feature type="chain" id="PRO_5045965149" evidence="2">
    <location>
        <begin position="26"/>
        <end position="327"/>
    </location>
</feature>
<keyword evidence="4" id="KW-1185">Reference proteome</keyword>
<evidence type="ECO:0000313" key="4">
    <source>
        <dbReference type="Proteomes" id="UP001567350"/>
    </source>
</evidence>
<dbReference type="Gene3D" id="3.40.190.150">
    <property type="entry name" value="Bordetella uptake gene, domain 1"/>
    <property type="match status" value="1"/>
</dbReference>
<reference evidence="3 4" key="1">
    <citation type="submission" date="2024-08" db="EMBL/GenBank/DDBJ databases">
        <authorList>
            <person name="Feng Z."/>
            <person name="Ronholm J."/>
        </authorList>
    </citation>
    <scope>NUCLEOTIDE SEQUENCE [LARGE SCALE GENOMIC DNA]</scope>
    <source>
        <strain evidence="3 4">4-AB0-8</strain>
    </source>
</reference>
<dbReference type="RefSeq" id="WP_370891793.1">
    <property type="nucleotide sequence ID" value="NZ_JBGJLR010000006.1"/>
</dbReference>
<dbReference type="Pfam" id="PF03401">
    <property type="entry name" value="TctC"/>
    <property type="match status" value="1"/>
</dbReference>
<dbReference type="CDD" id="cd07012">
    <property type="entry name" value="PBP2_Bug_TTT"/>
    <property type="match status" value="1"/>
</dbReference>
<evidence type="ECO:0000256" key="1">
    <source>
        <dbReference type="ARBA" id="ARBA00006987"/>
    </source>
</evidence>
<protein>
    <submittedName>
        <fullName evidence="3">Bug family tripartite tricarboxylate transporter substrate binding protein</fullName>
    </submittedName>
</protein>
<dbReference type="Gene3D" id="3.40.190.10">
    <property type="entry name" value="Periplasmic binding protein-like II"/>
    <property type="match status" value="1"/>
</dbReference>
<proteinExistence type="inferred from homology"/>
<name>A0ABV4IC65_9BURK</name>
<organism evidence="3 4">
    <name type="scientific">Comamonas jiangduensis</name>
    <dbReference type="NCBI Taxonomy" id="1194168"/>
    <lineage>
        <taxon>Bacteria</taxon>
        <taxon>Pseudomonadati</taxon>
        <taxon>Pseudomonadota</taxon>
        <taxon>Betaproteobacteria</taxon>
        <taxon>Burkholderiales</taxon>
        <taxon>Comamonadaceae</taxon>
        <taxon>Comamonas</taxon>
    </lineage>
</organism>
<keyword evidence="2" id="KW-0732">Signal</keyword>
<dbReference type="PANTHER" id="PTHR42928:SF5">
    <property type="entry name" value="BLR1237 PROTEIN"/>
    <property type="match status" value="1"/>
</dbReference>
<dbReference type="InterPro" id="IPR042100">
    <property type="entry name" value="Bug_dom1"/>
</dbReference>